<dbReference type="InterPro" id="IPR011990">
    <property type="entry name" value="TPR-like_helical_dom_sf"/>
</dbReference>
<dbReference type="SUPFAM" id="SSF48452">
    <property type="entry name" value="TPR-like"/>
    <property type="match status" value="4"/>
</dbReference>
<reference evidence="3 4" key="1">
    <citation type="submission" date="2020-08" db="EMBL/GenBank/DDBJ databases">
        <title>Genomic Encyclopedia of Type Strains, Phase IV (KMG-IV): sequencing the most valuable type-strain genomes for metagenomic binning, comparative biology and taxonomic classification.</title>
        <authorList>
            <person name="Goeker M."/>
        </authorList>
    </citation>
    <scope>NUCLEOTIDE SEQUENCE [LARGE SCALE GENOMIC DNA]</scope>
    <source>
        <strain evidence="3 4">DSM 26736</strain>
    </source>
</reference>
<dbReference type="PANTHER" id="PTHR45586:SF1">
    <property type="entry name" value="LIPOPOLYSACCHARIDE ASSEMBLY PROTEIN B"/>
    <property type="match status" value="1"/>
</dbReference>
<evidence type="ECO:0000313" key="3">
    <source>
        <dbReference type="EMBL" id="MBB5710302.1"/>
    </source>
</evidence>
<dbReference type="AlphaFoldDB" id="A0A840YPZ7"/>
<keyword evidence="1" id="KW-0677">Repeat</keyword>
<dbReference type="Gene3D" id="1.25.40.10">
    <property type="entry name" value="Tetratricopeptide repeat domain"/>
    <property type="match status" value="2"/>
</dbReference>
<dbReference type="Proteomes" id="UP000527143">
    <property type="component" value="Unassembled WGS sequence"/>
</dbReference>
<sequence length="658" mass="69276">MRRLLIVLVALGTLGAAIGAWFHLARDTAPMSAEEVVRRGAAALRAHDATRARDLAAAAVRDAPNSAATHLLLAKSMLALDDGVGAEAELKRAVETGADAKLLAHLRAHAFLLQGDGTKALSEAANAVATGRPYGLRISARVLADRGEWTAAGDLFDQALRLAPRDPDLWLDTARFRLAAGDVLGANAAAQRVLQLDSNHVAGLLVRGELVRAQYGLVAALPWFEAALKHDPRDYSTLVEYAATLGDAGRTVDALAATRRVLVVRPNSPQALYLQSVIAARAGDRELASTLLAKSDGAIDALPAALLLKSILDVQSGDYEQAITRLKALIDRQPLNTAARKLLAAAMLRRDSALEALNVLQPLTGRNKTDSYALLLAARGLERRGDRDGAAALIDRSGAASASVAGGAFSEDDSLGTLAAQADQHPDDPAALVAYVRGLYGSGDTATALSKAEQVASRNRAIPAAQLLLGDMLMLANRPTDAALVYGRAADIRFDSPTLLRLVEALERAGRSRDAANALDLYLSQNPLSLSALRISGHSQLMAGRYEVAINSLEQLRAQLGDGDAALNADLALAYAEAGALDDALEFGEAAYALAPANPLVVEAFGWVLYRAGDFAHAAELTRKALRLAPGAPELRWQLAQINAAGDRRKAAGPKQAH</sequence>
<protein>
    <submittedName>
        <fullName evidence="3">Tetratricopeptide (TPR) repeat protein</fullName>
    </submittedName>
</protein>
<accession>A0A840YPZ7</accession>
<dbReference type="Pfam" id="PF14559">
    <property type="entry name" value="TPR_19"/>
    <property type="match status" value="1"/>
</dbReference>
<evidence type="ECO:0000256" key="1">
    <source>
        <dbReference type="ARBA" id="ARBA00022737"/>
    </source>
</evidence>
<dbReference type="Pfam" id="PF13432">
    <property type="entry name" value="TPR_16"/>
    <property type="match status" value="3"/>
</dbReference>
<proteinExistence type="predicted"/>
<name>A0A840YPZ7_9SPHN</name>
<dbReference type="EMBL" id="JACIJF010000003">
    <property type="protein sequence ID" value="MBB5710302.1"/>
    <property type="molecule type" value="Genomic_DNA"/>
</dbReference>
<dbReference type="RefSeq" id="WP_184086095.1">
    <property type="nucleotide sequence ID" value="NZ_JACIJF010000003.1"/>
</dbReference>
<keyword evidence="2" id="KW-0802">TPR repeat</keyword>
<gene>
    <name evidence="3" type="ORF">FHT02_001530</name>
</gene>
<keyword evidence="4" id="KW-1185">Reference proteome</keyword>
<dbReference type="InterPro" id="IPR051012">
    <property type="entry name" value="CellSynth/LPSAsmb/PSIAsmb"/>
</dbReference>
<dbReference type="PANTHER" id="PTHR45586">
    <property type="entry name" value="TPR REPEAT-CONTAINING PROTEIN PA4667"/>
    <property type="match status" value="1"/>
</dbReference>
<evidence type="ECO:0000256" key="2">
    <source>
        <dbReference type="ARBA" id="ARBA00022803"/>
    </source>
</evidence>
<dbReference type="InterPro" id="IPR019734">
    <property type="entry name" value="TPR_rpt"/>
</dbReference>
<organism evidence="3 4">
    <name type="scientific">Sphingomonas xinjiangensis</name>
    <dbReference type="NCBI Taxonomy" id="643568"/>
    <lineage>
        <taxon>Bacteria</taxon>
        <taxon>Pseudomonadati</taxon>
        <taxon>Pseudomonadota</taxon>
        <taxon>Alphaproteobacteria</taxon>
        <taxon>Sphingomonadales</taxon>
        <taxon>Sphingomonadaceae</taxon>
        <taxon>Sphingomonas</taxon>
    </lineage>
</organism>
<dbReference type="SMART" id="SM00028">
    <property type="entry name" value="TPR"/>
    <property type="match status" value="6"/>
</dbReference>
<comment type="caution">
    <text evidence="3">The sequence shown here is derived from an EMBL/GenBank/DDBJ whole genome shotgun (WGS) entry which is preliminary data.</text>
</comment>
<evidence type="ECO:0000313" key="4">
    <source>
        <dbReference type="Proteomes" id="UP000527143"/>
    </source>
</evidence>